<evidence type="ECO:0000256" key="1">
    <source>
        <dbReference type="SAM" id="Phobius"/>
    </source>
</evidence>
<dbReference type="EMBL" id="RZGY01000001">
    <property type="protein sequence ID" value="RUQ87736.1"/>
    <property type="molecule type" value="Genomic_DNA"/>
</dbReference>
<dbReference type="AlphaFoldDB" id="A0A2P8GUM5"/>
<comment type="caution">
    <text evidence="2">The sequence shown here is derived from an EMBL/GenBank/DDBJ whole genome shotgun (WGS) entry which is preliminary data.</text>
</comment>
<dbReference type="EMBL" id="PYAU01000001">
    <property type="protein sequence ID" value="PSL37669.1"/>
    <property type="molecule type" value="Genomic_DNA"/>
</dbReference>
<dbReference type="RefSeq" id="WP_106562785.1">
    <property type="nucleotide sequence ID" value="NZ_PYAU01000001.1"/>
</dbReference>
<reference evidence="2 4" key="1">
    <citation type="submission" date="2018-03" db="EMBL/GenBank/DDBJ databases">
        <title>Genomic Encyclopedia of Archaeal and Bacterial Type Strains, Phase II (KMG-II): from individual species to whole genera.</title>
        <authorList>
            <person name="Goeker M."/>
        </authorList>
    </citation>
    <scope>NUCLEOTIDE SEQUENCE [LARGE SCALE GENOMIC DNA]</scope>
    <source>
        <strain evidence="2 4">DSM 21548</strain>
    </source>
</reference>
<keyword evidence="5" id="KW-1185">Reference proteome</keyword>
<feature type="transmembrane region" description="Helical" evidence="1">
    <location>
        <begin position="62"/>
        <end position="84"/>
    </location>
</feature>
<keyword evidence="1" id="KW-0472">Membrane</keyword>
<reference evidence="3 5" key="2">
    <citation type="submission" date="2018-12" db="EMBL/GenBank/DDBJ databases">
        <authorList>
            <person name="hu s."/>
            <person name="Xu Y."/>
            <person name="Xu B."/>
            <person name="Li F."/>
        </authorList>
    </citation>
    <scope>NUCLEOTIDE SEQUENCE [LARGE SCALE GENOMIC DNA]</scope>
    <source>
        <strain evidence="3 5">KSW2-17</strain>
    </source>
</reference>
<keyword evidence="1" id="KW-0812">Transmembrane</keyword>
<evidence type="ECO:0000313" key="5">
    <source>
        <dbReference type="Proteomes" id="UP000268291"/>
    </source>
</evidence>
<protein>
    <submittedName>
        <fullName evidence="2">Uncharacterized protein</fullName>
    </submittedName>
</protein>
<dbReference type="Proteomes" id="UP000241203">
    <property type="component" value="Unassembled WGS sequence"/>
</dbReference>
<proteinExistence type="predicted"/>
<accession>A0A2P8GUM5</accession>
<feature type="transmembrane region" description="Helical" evidence="1">
    <location>
        <begin position="27"/>
        <end position="50"/>
    </location>
</feature>
<gene>
    <name evidence="2" type="ORF">CLV49_1276</name>
    <name evidence="3" type="ORF">ELQ93_12820</name>
</gene>
<name>A0A2P8GUM5_9MICO</name>
<evidence type="ECO:0000313" key="2">
    <source>
        <dbReference type="EMBL" id="PSL37669.1"/>
    </source>
</evidence>
<evidence type="ECO:0000313" key="4">
    <source>
        <dbReference type="Proteomes" id="UP000241203"/>
    </source>
</evidence>
<dbReference type="OrthoDB" id="5108483at2"/>
<organism evidence="2 4">
    <name type="scientific">Labedella gwakjiensis</name>
    <dbReference type="NCBI Taxonomy" id="390269"/>
    <lineage>
        <taxon>Bacteria</taxon>
        <taxon>Bacillati</taxon>
        <taxon>Actinomycetota</taxon>
        <taxon>Actinomycetes</taxon>
        <taxon>Micrococcales</taxon>
        <taxon>Microbacteriaceae</taxon>
        <taxon>Labedella</taxon>
    </lineage>
</organism>
<dbReference type="Proteomes" id="UP000268291">
    <property type="component" value="Unassembled WGS sequence"/>
</dbReference>
<evidence type="ECO:0000313" key="3">
    <source>
        <dbReference type="EMBL" id="RUQ87736.1"/>
    </source>
</evidence>
<sequence length="191" mass="19631">MTDARTSFPPLSVGTDAAAVKRSYRPLIGFCTALTVIVPGVAVVIAALVASTGGFTGGMLAGLGFVASGVIITLLTLSVASAYGSRVAMGTVLRLDDTGMEWRLPQGVLVVPWGAVTSVSERRRGGHRILTYRLVDGLTPSSPGVASDVAPAIFQRLVKRGLQLGSVGIDVPVDTILAATAAFTQGRVAPR</sequence>
<keyword evidence="1" id="KW-1133">Transmembrane helix</keyword>